<name>A0ABR8MXV2_9BACL</name>
<comment type="subcellular location">
    <subcellularLocation>
        <location evidence="1 8">Cell membrane</location>
        <topology evidence="1 8">Multi-pass membrane protein</topology>
    </subcellularLocation>
</comment>
<comment type="similarity">
    <text evidence="2 8">Belongs to the binding-protein-dependent transport system permease family. CysTW subfamily.</text>
</comment>
<dbReference type="PANTHER" id="PTHR43470:SF5">
    <property type="entry name" value="PHOSPHATE TRANSPORT SYSTEM PERMEASE PROTEIN PSTA"/>
    <property type="match status" value="1"/>
</dbReference>
<evidence type="ECO:0000256" key="6">
    <source>
        <dbReference type="ARBA" id="ARBA00022989"/>
    </source>
</evidence>
<accession>A0ABR8MXV2</accession>
<dbReference type="SUPFAM" id="SSF161098">
    <property type="entry name" value="MetI-like"/>
    <property type="match status" value="1"/>
</dbReference>
<dbReference type="RefSeq" id="WP_191204048.1">
    <property type="nucleotide sequence ID" value="NZ_JACXZA010000003.1"/>
</dbReference>
<keyword evidence="6 8" id="KW-1133">Transmembrane helix</keyword>
<dbReference type="InterPro" id="IPR005672">
    <property type="entry name" value="Phosphate_PstA"/>
</dbReference>
<feature type="domain" description="ABC transmembrane type-1" evidence="9">
    <location>
        <begin position="75"/>
        <end position="280"/>
    </location>
</feature>
<keyword evidence="11" id="KW-1185">Reference proteome</keyword>
<evidence type="ECO:0000256" key="5">
    <source>
        <dbReference type="ARBA" id="ARBA00022692"/>
    </source>
</evidence>
<evidence type="ECO:0000256" key="4">
    <source>
        <dbReference type="ARBA" id="ARBA00022475"/>
    </source>
</evidence>
<evidence type="ECO:0000256" key="1">
    <source>
        <dbReference type="ARBA" id="ARBA00004651"/>
    </source>
</evidence>
<sequence>MSSIFIDANRKQIAGRRRIDFSLKLLFLVATSIGVIALMALLIDIITDGIHMIRPELFNNFPSRKASEAGMKSAIVGSLYMLLIMTPLSFLLGVGAAIYLEEYAKKNRITRMIQLNISTLAGVPSIVYGILGLTLFVRELHLGRSLLAGSFTMTLLVLPIIIVSAQEAIRSVPKSRRDASYALGATKWQTVSRSVLPSCISGILTGVILAMSRAIGETAPLVMIGALTFVAFLPTGPLDSFTVMPIQIYNWVSRPQASFQELAASGIIVLLVMLLLMNLSAILLRNKYNKHI</sequence>
<evidence type="ECO:0000313" key="11">
    <source>
        <dbReference type="Proteomes" id="UP000609346"/>
    </source>
</evidence>
<keyword evidence="3" id="KW-0813">Transport</keyword>
<feature type="transmembrane region" description="Helical" evidence="8">
    <location>
        <begin position="221"/>
        <end position="241"/>
    </location>
</feature>
<evidence type="ECO:0000313" key="10">
    <source>
        <dbReference type="EMBL" id="MBD3919755.1"/>
    </source>
</evidence>
<comment type="caution">
    <text evidence="10">The sequence shown here is derived from an EMBL/GenBank/DDBJ whole genome shotgun (WGS) entry which is preliminary data.</text>
</comment>
<protein>
    <recommendedName>
        <fullName evidence="8">Phosphate transport system permease protein PstA</fullName>
    </recommendedName>
</protein>
<evidence type="ECO:0000256" key="2">
    <source>
        <dbReference type="ARBA" id="ARBA00007069"/>
    </source>
</evidence>
<dbReference type="InterPro" id="IPR035906">
    <property type="entry name" value="MetI-like_sf"/>
</dbReference>
<keyword evidence="4 8" id="KW-1003">Cell membrane</keyword>
<organism evidence="10 11">
    <name type="scientific">Paenibacillus terricola</name>
    <dbReference type="NCBI Taxonomy" id="2763503"/>
    <lineage>
        <taxon>Bacteria</taxon>
        <taxon>Bacillati</taxon>
        <taxon>Bacillota</taxon>
        <taxon>Bacilli</taxon>
        <taxon>Bacillales</taxon>
        <taxon>Paenibacillaceae</taxon>
        <taxon>Paenibacillus</taxon>
    </lineage>
</organism>
<keyword evidence="5 8" id="KW-0812">Transmembrane</keyword>
<evidence type="ECO:0000256" key="7">
    <source>
        <dbReference type="ARBA" id="ARBA00023136"/>
    </source>
</evidence>
<feature type="transmembrane region" description="Helical" evidence="8">
    <location>
        <begin position="112"/>
        <end position="136"/>
    </location>
</feature>
<dbReference type="PROSITE" id="PS50928">
    <property type="entry name" value="ABC_TM1"/>
    <property type="match status" value="1"/>
</dbReference>
<evidence type="ECO:0000256" key="8">
    <source>
        <dbReference type="RuleBase" id="RU363043"/>
    </source>
</evidence>
<feature type="transmembrane region" description="Helical" evidence="8">
    <location>
        <begin position="142"/>
        <end position="165"/>
    </location>
</feature>
<feature type="transmembrane region" description="Helical" evidence="8">
    <location>
        <begin position="21"/>
        <end position="43"/>
    </location>
</feature>
<dbReference type="PANTHER" id="PTHR43470">
    <property type="entry name" value="PHOSPHATE TRANSPORT SYSTEM PERMEASE PROTEIN PSTA-RELATED"/>
    <property type="match status" value="1"/>
</dbReference>
<dbReference type="NCBIfam" id="TIGR00974">
    <property type="entry name" value="3a0107s02c"/>
    <property type="match status" value="1"/>
</dbReference>
<dbReference type="CDD" id="cd06261">
    <property type="entry name" value="TM_PBP2"/>
    <property type="match status" value="1"/>
</dbReference>
<feature type="transmembrane region" description="Helical" evidence="8">
    <location>
        <begin position="262"/>
        <end position="284"/>
    </location>
</feature>
<evidence type="ECO:0000256" key="3">
    <source>
        <dbReference type="ARBA" id="ARBA00022448"/>
    </source>
</evidence>
<evidence type="ECO:0000259" key="9">
    <source>
        <dbReference type="PROSITE" id="PS50928"/>
    </source>
</evidence>
<proteinExistence type="inferred from homology"/>
<dbReference type="Gene3D" id="1.10.3720.10">
    <property type="entry name" value="MetI-like"/>
    <property type="match status" value="1"/>
</dbReference>
<dbReference type="EMBL" id="JACXZA010000003">
    <property type="protein sequence ID" value="MBD3919755.1"/>
    <property type="molecule type" value="Genomic_DNA"/>
</dbReference>
<feature type="transmembrane region" description="Helical" evidence="8">
    <location>
        <begin position="79"/>
        <end position="100"/>
    </location>
</feature>
<gene>
    <name evidence="10" type="primary">pstA</name>
    <name evidence="10" type="ORF">H8B09_13410</name>
</gene>
<reference evidence="10 11" key="1">
    <citation type="submission" date="2020-09" db="EMBL/GenBank/DDBJ databases">
        <title>Paenibacillus sp. strain PR3 16S rRNA gene Genome sequencing and assembly.</title>
        <authorList>
            <person name="Kim J."/>
        </authorList>
    </citation>
    <scope>NUCLEOTIDE SEQUENCE [LARGE SCALE GENOMIC DNA]</scope>
    <source>
        <strain evidence="10 11">PR3</strain>
    </source>
</reference>
<dbReference type="Proteomes" id="UP000609346">
    <property type="component" value="Unassembled WGS sequence"/>
</dbReference>
<dbReference type="InterPro" id="IPR000515">
    <property type="entry name" value="MetI-like"/>
</dbReference>
<dbReference type="Pfam" id="PF00528">
    <property type="entry name" value="BPD_transp_1"/>
    <property type="match status" value="1"/>
</dbReference>
<keyword evidence="7 8" id="KW-0472">Membrane</keyword>